<name>A0A2P4X7T3_9STRA</name>
<keyword evidence="2" id="KW-1185">Reference proteome</keyword>
<dbReference type="Proteomes" id="UP000237271">
    <property type="component" value="Unassembled WGS sequence"/>
</dbReference>
<evidence type="ECO:0000313" key="1">
    <source>
        <dbReference type="EMBL" id="POM61601.1"/>
    </source>
</evidence>
<dbReference type="OrthoDB" id="126267at2759"/>
<accession>A0A2P4X7T3</accession>
<comment type="caution">
    <text evidence="1">The sequence shown here is derived from an EMBL/GenBank/DDBJ whole genome shotgun (WGS) entry which is preliminary data.</text>
</comment>
<dbReference type="AlphaFoldDB" id="A0A2P4X7T3"/>
<evidence type="ECO:0000313" key="2">
    <source>
        <dbReference type="Proteomes" id="UP000237271"/>
    </source>
</evidence>
<reference evidence="1 2" key="1">
    <citation type="journal article" date="2017" name="Genome Biol. Evol.">
        <title>Phytophthora megakarya and P. palmivora, closely related causal agents of cacao black pod rot, underwent increases in genome sizes and gene numbers by different mechanisms.</title>
        <authorList>
            <person name="Ali S.S."/>
            <person name="Shao J."/>
            <person name="Lary D.J."/>
            <person name="Kronmiller B."/>
            <person name="Shen D."/>
            <person name="Strem M.D."/>
            <person name="Amoako-Attah I."/>
            <person name="Akrofi A.Y."/>
            <person name="Begoude B.A."/>
            <person name="Ten Hoopen G.M."/>
            <person name="Coulibaly K."/>
            <person name="Kebe B.I."/>
            <person name="Melnick R.L."/>
            <person name="Guiltinan M.J."/>
            <person name="Tyler B.M."/>
            <person name="Meinhardt L.W."/>
            <person name="Bailey B.A."/>
        </authorList>
    </citation>
    <scope>NUCLEOTIDE SEQUENCE [LARGE SCALE GENOMIC DNA]</scope>
    <source>
        <strain evidence="2">sbr112.9</strain>
    </source>
</reference>
<gene>
    <name evidence="1" type="ORF">PHPALM_29361</name>
</gene>
<organism evidence="1 2">
    <name type="scientific">Phytophthora palmivora</name>
    <dbReference type="NCBI Taxonomy" id="4796"/>
    <lineage>
        <taxon>Eukaryota</taxon>
        <taxon>Sar</taxon>
        <taxon>Stramenopiles</taxon>
        <taxon>Oomycota</taxon>
        <taxon>Peronosporomycetes</taxon>
        <taxon>Peronosporales</taxon>
        <taxon>Peronosporaceae</taxon>
        <taxon>Phytophthora</taxon>
    </lineage>
</organism>
<protein>
    <submittedName>
        <fullName evidence="1">Uncharacterized protein</fullName>
    </submittedName>
</protein>
<sequence length="587" mass="65326">MHSSLSTDSNLPMQNFYSLLTAFSIFLQTKKSNKARAIDGFLSKSTALGYFSQIVNLLRERYSNALSDSKRVAKIREKMASAIEERNLRANVQTNDAPGCTITDLCVLVEYLVLQADITTVAASGELFLRIARIKTSVVQGVSIYKSPERWQQCMLHAFGVLFVCYDEPSEYLFPLVPRLQANTDNEQKPAEKRQRKRSNVASYITEVIRDSLKEMPPTMQQTVASNMTSHSLRRGAVAYANACTKLAIQWISTRGAWLLESLTKAFAYIGTTTLEDQSVGKVLAGYDAPDLPVVTPTIDDLQQRLSVAEFGQLITLRDELFRHVLGSPDTKYNVPLDVVNSIYAALLMHMKVVLECTHCAKSSSTQLTRYEYSLHRAVAATNARLGCHISTATCCDWGELLTAHWRSANHAQVSTAVARVQINDRLARVESTLPTPDSATFDLRHAEFEATGMELPSVNLPAPATASTLAGCVWIWYTNKIWETVKDKKEQNKRADAKAAVNIMLILYQSPCAINQPPSTSNASEYQAWKHTLWDLAQSLERTANERLHALDGKKSTTKASSLRAGDVYDQPIQLHTKHLARNISS</sequence>
<dbReference type="EMBL" id="NCKW01015889">
    <property type="protein sequence ID" value="POM61601.1"/>
    <property type="molecule type" value="Genomic_DNA"/>
</dbReference>
<proteinExistence type="predicted"/>